<proteinExistence type="predicted"/>
<dbReference type="KEGG" id="pcl:Pcal_1425"/>
<dbReference type="InterPro" id="IPR027417">
    <property type="entry name" value="P-loop_NTPase"/>
</dbReference>
<dbReference type="Gene3D" id="3.40.50.300">
    <property type="entry name" value="P-loop containing nucleotide triphosphate hydrolases"/>
    <property type="match status" value="1"/>
</dbReference>
<dbReference type="STRING" id="410359.Pcal_1425"/>
<dbReference type="GO" id="GO:0005524">
    <property type="term" value="F:ATP binding"/>
    <property type="evidence" value="ECO:0007669"/>
    <property type="project" value="InterPro"/>
</dbReference>
<dbReference type="HOGENOM" id="CLU_065302_0_0_2"/>
<dbReference type="GO" id="GO:0016887">
    <property type="term" value="F:ATP hydrolysis activity"/>
    <property type="evidence" value="ECO:0007669"/>
    <property type="project" value="InterPro"/>
</dbReference>
<feature type="domain" description="AAA+ ATPase" evidence="1">
    <location>
        <begin position="20"/>
        <end position="185"/>
    </location>
</feature>
<dbReference type="EMBL" id="CP000561">
    <property type="protein sequence ID" value="ABO08845.1"/>
    <property type="molecule type" value="Genomic_DNA"/>
</dbReference>
<protein>
    <submittedName>
        <fullName evidence="2">AAA ATPase</fullName>
    </submittedName>
</protein>
<dbReference type="eggNOG" id="arCOG04159">
    <property type="taxonomic scope" value="Archaea"/>
</dbReference>
<dbReference type="SUPFAM" id="SSF52540">
    <property type="entry name" value="P-loop containing nucleoside triphosphate hydrolases"/>
    <property type="match status" value="1"/>
</dbReference>
<evidence type="ECO:0000313" key="2">
    <source>
        <dbReference type="EMBL" id="ABO08845.1"/>
    </source>
</evidence>
<evidence type="ECO:0000259" key="1">
    <source>
        <dbReference type="SMART" id="SM00382"/>
    </source>
</evidence>
<dbReference type="Proteomes" id="UP000001431">
    <property type="component" value="Chromosome"/>
</dbReference>
<keyword evidence="3" id="KW-1185">Reference proteome</keyword>
<accession>A3MW28</accession>
<dbReference type="InterPro" id="IPR003959">
    <property type="entry name" value="ATPase_AAA_core"/>
</dbReference>
<dbReference type="AlphaFoldDB" id="A3MW28"/>
<dbReference type="InterPro" id="IPR003593">
    <property type="entry name" value="AAA+_ATPase"/>
</dbReference>
<dbReference type="Pfam" id="PF00004">
    <property type="entry name" value="AAA"/>
    <property type="match status" value="1"/>
</dbReference>
<reference evidence="2" key="1">
    <citation type="submission" date="2007-02" db="EMBL/GenBank/DDBJ databases">
        <title>Complete sequence of Pyrobaculum calidifontis JCM 11548.</title>
        <authorList>
            <consortium name="US DOE Joint Genome Institute"/>
            <person name="Copeland A."/>
            <person name="Lucas S."/>
            <person name="Lapidus A."/>
            <person name="Barry K."/>
            <person name="Glavina del Rio T."/>
            <person name="Dalin E."/>
            <person name="Tice H."/>
            <person name="Pitluck S."/>
            <person name="Chain P."/>
            <person name="Malfatti S."/>
            <person name="Shin M."/>
            <person name="Vergez L."/>
            <person name="Schmutz J."/>
            <person name="Larimer F."/>
            <person name="Land M."/>
            <person name="Hauser L."/>
            <person name="Kyrpides N."/>
            <person name="Mikhailova N."/>
            <person name="Cozen A.E."/>
            <person name="Fitz-Gibbon S.T."/>
            <person name="House C.H."/>
            <person name="Saltikov C."/>
            <person name="Lowe T.M."/>
            <person name="Richardson P."/>
        </authorList>
    </citation>
    <scope>NUCLEOTIDE SEQUENCE [LARGE SCALE GENOMIC DNA]</scope>
    <source>
        <strain evidence="2">JCM 11548</strain>
    </source>
</reference>
<sequence>MSHVRIPEIPMLIKSLYFAGRPSLLILGPPGIGKSESVRAAAAAVAKELGLPLVEYSDDVYLDVVKNPEVCLLVDLRLTEVEPADIVGVPRPVDGGAVQYFPQAWAKALSKAKCGFLFLDELTNVQRDDVAAVAYKLLLEKKAGFTKFSEGAMVVAAGNDPETSPIARPLPAPLINRVVVLKAEPPTVEEWYQYMAERHGDFDKRTYLYLTLYPEDLLEKAASLETVNNFATPRSWTTLALLLARGVESPDVIYGLLGPAVGAKFKAFISTKVDVEDVLSNPQKFDGLKPDERLILLHEVARAAEHRDVSKFVEFLQGRMEWLILFLRLVKRDVAAKLLSAMPHEVVTRLYKVATIVEKLKK</sequence>
<organism evidence="2 3">
    <name type="scientific">Pyrobaculum calidifontis (strain DSM 21063 / JCM 11548 / VA1)</name>
    <dbReference type="NCBI Taxonomy" id="410359"/>
    <lineage>
        <taxon>Archaea</taxon>
        <taxon>Thermoproteota</taxon>
        <taxon>Thermoprotei</taxon>
        <taxon>Thermoproteales</taxon>
        <taxon>Thermoproteaceae</taxon>
        <taxon>Pyrobaculum</taxon>
    </lineage>
</organism>
<dbReference type="SMART" id="SM00382">
    <property type="entry name" value="AAA"/>
    <property type="match status" value="1"/>
</dbReference>
<name>A3MW28_PYRCJ</name>
<gene>
    <name evidence="2" type="ordered locus">Pcal_1425</name>
</gene>
<evidence type="ECO:0000313" key="3">
    <source>
        <dbReference type="Proteomes" id="UP000001431"/>
    </source>
</evidence>